<feature type="region of interest" description="Disordered" evidence="9">
    <location>
        <begin position="59"/>
        <end position="80"/>
    </location>
</feature>
<dbReference type="EC" id="2.7.11.1" evidence="1"/>
<dbReference type="Pfam" id="PF02149">
    <property type="entry name" value="KA1"/>
    <property type="match status" value="1"/>
</dbReference>
<dbReference type="AlphaFoldDB" id="A0AAN8WQK8"/>
<evidence type="ECO:0000256" key="5">
    <source>
        <dbReference type="ARBA" id="ARBA00022777"/>
    </source>
</evidence>
<evidence type="ECO:0000313" key="11">
    <source>
        <dbReference type="EMBL" id="KAK7070425.1"/>
    </source>
</evidence>
<feature type="compositionally biased region" description="Low complexity" evidence="9">
    <location>
        <begin position="59"/>
        <end position="73"/>
    </location>
</feature>
<gene>
    <name evidence="11" type="ORF">SK128_005320</name>
</gene>
<keyword evidence="4" id="KW-0547">Nucleotide-binding</keyword>
<feature type="domain" description="KA1" evidence="10">
    <location>
        <begin position="9"/>
        <end position="58"/>
    </location>
</feature>
<evidence type="ECO:0000256" key="4">
    <source>
        <dbReference type="ARBA" id="ARBA00022741"/>
    </source>
</evidence>
<feature type="non-terminal residue" evidence="11">
    <location>
        <position position="1"/>
    </location>
</feature>
<keyword evidence="12" id="KW-1185">Reference proteome</keyword>
<reference evidence="11 12" key="1">
    <citation type="submission" date="2023-11" db="EMBL/GenBank/DDBJ databases">
        <title>Halocaridina rubra genome assembly.</title>
        <authorList>
            <person name="Smith C."/>
        </authorList>
    </citation>
    <scope>NUCLEOTIDE SEQUENCE [LARGE SCALE GENOMIC DNA]</scope>
    <source>
        <strain evidence="11">EP-1</strain>
        <tissue evidence="11">Whole</tissue>
    </source>
</reference>
<dbReference type="GO" id="GO:0005524">
    <property type="term" value="F:ATP binding"/>
    <property type="evidence" value="ECO:0007669"/>
    <property type="project" value="UniProtKB-KW"/>
</dbReference>
<sequence length="80" mass="8780">YTLRGKVRDDIGGARLSFELEVCRVPRLDVIGIRRKRLKGDAWIYKRVCEEVLRLAQCSSSGTSPTSVSSGPTATQVAAQ</sequence>
<accession>A0AAN8WQK8</accession>
<protein>
    <recommendedName>
        <fullName evidence="1">non-specific serine/threonine protein kinase</fullName>
        <ecNumber evidence="1">2.7.11.1</ecNumber>
    </recommendedName>
</protein>
<proteinExistence type="predicted"/>
<keyword evidence="3" id="KW-0808">Transferase</keyword>
<evidence type="ECO:0000256" key="8">
    <source>
        <dbReference type="ARBA" id="ARBA00048679"/>
    </source>
</evidence>
<keyword evidence="5" id="KW-0418">Kinase</keyword>
<comment type="catalytic activity">
    <reaction evidence="8">
        <text>L-seryl-[protein] + ATP = O-phospho-L-seryl-[protein] + ADP + H(+)</text>
        <dbReference type="Rhea" id="RHEA:17989"/>
        <dbReference type="Rhea" id="RHEA-COMP:9863"/>
        <dbReference type="Rhea" id="RHEA-COMP:11604"/>
        <dbReference type="ChEBI" id="CHEBI:15378"/>
        <dbReference type="ChEBI" id="CHEBI:29999"/>
        <dbReference type="ChEBI" id="CHEBI:30616"/>
        <dbReference type="ChEBI" id="CHEBI:83421"/>
        <dbReference type="ChEBI" id="CHEBI:456216"/>
        <dbReference type="EC" id="2.7.11.1"/>
    </reaction>
</comment>
<dbReference type="GO" id="GO:0004674">
    <property type="term" value="F:protein serine/threonine kinase activity"/>
    <property type="evidence" value="ECO:0007669"/>
    <property type="project" value="UniProtKB-KW"/>
</dbReference>
<name>A0AAN8WQK8_HALRR</name>
<evidence type="ECO:0000256" key="2">
    <source>
        <dbReference type="ARBA" id="ARBA00022527"/>
    </source>
</evidence>
<comment type="catalytic activity">
    <reaction evidence="7">
        <text>L-threonyl-[protein] + ATP = O-phospho-L-threonyl-[protein] + ADP + H(+)</text>
        <dbReference type="Rhea" id="RHEA:46608"/>
        <dbReference type="Rhea" id="RHEA-COMP:11060"/>
        <dbReference type="Rhea" id="RHEA-COMP:11605"/>
        <dbReference type="ChEBI" id="CHEBI:15378"/>
        <dbReference type="ChEBI" id="CHEBI:30013"/>
        <dbReference type="ChEBI" id="CHEBI:30616"/>
        <dbReference type="ChEBI" id="CHEBI:61977"/>
        <dbReference type="ChEBI" id="CHEBI:456216"/>
        <dbReference type="EC" id="2.7.11.1"/>
    </reaction>
</comment>
<dbReference type="Proteomes" id="UP001381693">
    <property type="component" value="Unassembled WGS sequence"/>
</dbReference>
<dbReference type="InterPro" id="IPR028375">
    <property type="entry name" value="KA1/Ssp2_C"/>
</dbReference>
<dbReference type="InterPro" id="IPR001772">
    <property type="entry name" value="KA1_dom"/>
</dbReference>
<evidence type="ECO:0000256" key="1">
    <source>
        <dbReference type="ARBA" id="ARBA00012513"/>
    </source>
</evidence>
<dbReference type="Gene3D" id="3.30.310.80">
    <property type="entry name" value="Kinase associated domain 1, KA1"/>
    <property type="match status" value="1"/>
</dbReference>
<evidence type="ECO:0000259" key="10">
    <source>
        <dbReference type="PROSITE" id="PS50032"/>
    </source>
</evidence>
<evidence type="ECO:0000256" key="3">
    <source>
        <dbReference type="ARBA" id="ARBA00022679"/>
    </source>
</evidence>
<comment type="caution">
    <text evidence="11">The sequence shown here is derived from an EMBL/GenBank/DDBJ whole genome shotgun (WGS) entry which is preliminary data.</text>
</comment>
<dbReference type="EMBL" id="JAXCGZ010015371">
    <property type="protein sequence ID" value="KAK7070425.1"/>
    <property type="molecule type" value="Genomic_DNA"/>
</dbReference>
<dbReference type="SUPFAM" id="SSF103243">
    <property type="entry name" value="KA1-like"/>
    <property type="match status" value="1"/>
</dbReference>
<keyword evidence="2" id="KW-0723">Serine/threonine-protein kinase</keyword>
<keyword evidence="6" id="KW-0067">ATP-binding</keyword>
<organism evidence="11 12">
    <name type="scientific">Halocaridina rubra</name>
    <name type="common">Hawaiian red shrimp</name>
    <dbReference type="NCBI Taxonomy" id="373956"/>
    <lineage>
        <taxon>Eukaryota</taxon>
        <taxon>Metazoa</taxon>
        <taxon>Ecdysozoa</taxon>
        <taxon>Arthropoda</taxon>
        <taxon>Crustacea</taxon>
        <taxon>Multicrustacea</taxon>
        <taxon>Malacostraca</taxon>
        <taxon>Eumalacostraca</taxon>
        <taxon>Eucarida</taxon>
        <taxon>Decapoda</taxon>
        <taxon>Pleocyemata</taxon>
        <taxon>Caridea</taxon>
        <taxon>Atyoidea</taxon>
        <taxon>Atyidae</taxon>
        <taxon>Halocaridina</taxon>
    </lineage>
</organism>
<dbReference type="PROSITE" id="PS50032">
    <property type="entry name" value="KA1"/>
    <property type="match status" value="1"/>
</dbReference>
<evidence type="ECO:0000313" key="12">
    <source>
        <dbReference type="Proteomes" id="UP001381693"/>
    </source>
</evidence>
<evidence type="ECO:0000256" key="7">
    <source>
        <dbReference type="ARBA" id="ARBA00047899"/>
    </source>
</evidence>
<evidence type="ECO:0000256" key="9">
    <source>
        <dbReference type="SAM" id="MobiDB-lite"/>
    </source>
</evidence>
<evidence type="ECO:0000256" key="6">
    <source>
        <dbReference type="ARBA" id="ARBA00022840"/>
    </source>
</evidence>